<gene>
    <name evidence="9" type="ORF">CWC05_24310</name>
</gene>
<evidence type="ECO:0000256" key="2">
    <source>
        <dbReference type="ARBA" id="ARBA00007634"/>
    </source>
</evidence>
<dbReference type="InterPro" id="IPR002583">
    <property type="entry name" value="Ribosomal_bS20"/>
</dbReference>
<sequence>AGNKEAATEAFAAATPILDRYAAKGLIHKNKAARHKSRLNAKIKAL</sequence>
<evidence type="ECO:0000313" key="9">
    <source>
        <dbReference type="EMBL" id="TMP64815.1"/>
    </source>
</evidence>
<comment type="caution">
    <text evidence="9">The sequence shown here is derived from an EMBL/GenBank/DDBJ whole genome shotgun (WGS) entry which is preliminary data.</text>
</comment>
<evidence type="ECO:0000256" key="4">
    <source>
        <dbReference type="ARBA" id="ARBA00022884"/>
    </source>
</evidence>
<dbReference type="Proteomes" id="UP000305874">
    <property type="component" value="Unassembled WGS sequence"/>
</dbReference>
<evidence type="ECO:0000256" key="1">
    <source>
        <dbReference type="ARBA" id="ARBA00003134"/>
    </source>
</evidence>
<dbReference type="GO" id="GO:0070181">
    <property type="term" value="F:small ribosomal subunit rRNA binding"/>
    <property type="evidence" value="ECO:0007669"/>
    <property type="project" value="TreeGrafter"/>
</dbReference>
<evidence type="ECO:0000256" key="6">
    <source>
        <dbReference type="ARBA" id="ARBA00023274"/>
    </source>
</evidence>
<dbReference type="Gene3D" id="1.20.58.110">
    <property type="entry name" value="Ribosomal protein S20"/>
    <property type="match status" value="1"/>
</dbReference>
<dbReference type="RefSeq" id="WP_171042047.1">
    <property type="nucleotide sequence ID" value="NZ_PNCG01001175.1"/>
</dbReference>
<dbReference type="Pfam" id="PF01649">
    <property type="entry name" value="Ribosomal_S20p"/>
    <property type="match status" value="1"/>
</dbReference>
<dbReference type="SUPFAM" id="SSF46992">
    <property type="entry name" value="Ribosomal protein S20"/>
    <property type="match status" value="1"/>
</dbReference>
<keyword evidence="6" id="KW-0687">Ribonucleoprotein</keyword>
<proteinExistence type="inferred from homology"/>
<name>A0A5S3XZJ2_9GAMM</name>
<dbReference type="EMBL" id="PNCG01001175">
    <property type="protein sequence ID" value="TMP64815.1"/>
    <property type="molecule type" value="Genomic_DNA"/>
</dbReference>
<evidence type="ECO:0000313" key="10">
    <source>
        <dbReference type="Proteomes" id="UP000305874"/>
    </source>
</evidence>
<dbReference type="AlphaFoldDB" id="A0A5S3XZJ2"/>
<reference evidence="10" key="2">
    <citation type="submission" date="2019-06" db="EMBL/GenBank/DDBJ databases">
        <title>Co-occurence of chitin degradation, pigmentation and bioactivity in marine Pseudoalteromonas.</title>
        <authorList>
            <person name="Sonnenschein E.C."/>
            <person name="Bech P.K."/>
        </authorList>
    </citation>
    <scope>NUCLEOTIDE SEQUENCE [LARGE SCALE GENOMIC DNA]</scope>
    <source>
        <strain evidence="10">S2897</strain>
    </source>
</reference>
<reference evidence="9 10" key="1">
    <citation type="submission" date="2017-12" db="EMBL/GenBank/DDBJ databases">
        <authorList>
            <person name="Paulsen S."/>
            <person name="Gram L.K."/>
        </authorList>
    </citation>
    <scope>NUCLEOTIDE SEQUENCE [LARGE SCALE GENOMIC DNA]</scope>
    <source>
        <strain evidence="9 10">S2897</strain>
    </source>
</reference>
<evidence type="ECO:0000256" key="7">
    <source>
        <dbReference type="ARBA" id="ARBA00035136"/>
    </source>
</evidence>
<dbReference type="PANTHER" id="PTHR33398">
    <property type="entry name" value="30S RIBOSOMAL PROTEIN S20"/>
    <property type="match status" value="1"/>
</dbReference>
<dbReference type="GO" id="GO:0015935">
    <property type="term" value="C:small ribosomal subunit"/>
    <property type="evidence" value="ECO:0007669"/>
    <property type="project" value="TreeGrafter"/>
</dbReference>
<comment type="similarity">
    <text evidence="2">Belongs to the bacterial ribosomal protein bS20 family.</text>
</comment>
<protein>
    <recommendedName>
        <fullName evidence="7">Small ribosomal subunit protein bS20</fullName>
    </recommendedName>
    <alternativeName>
        <fullName evidence="8">30S ribosomal protein S20</fullName>
    </alternativeName>
</protein>
<comment type="function">
    <text evidence="1">Binds directly to 16S ribosomal RNA.</text>
</comment>
<dbReference type="PANTHER" id="PTHR33398:SF1">
    <property type="entry name" value="SMALL RIBOSOMAL SUBUNIT PROTEIN BS20C"/>
    <property type="match status" value="1"/>
</dbReference>
<evidence type="ECO:0000256" key="3">
    <source>
        <dbReference type="ARBA" id="ARBA00022730"/>
    </source>
</evidence>
<feature type="non-terminal residue" evidence="9">
    <location>
        <position position="1"/>
    </location>
</feature>
<dbReference type="GO" id="GO:0005829">
    <property type="term" value="C:cytosol"/>
    <property type="evidence" value="ECO:0007669"/>
    <property type="project" value="TreeGrafter"/>
</dbReference>
<dbReference type="InterPro" id="IPR036510">
    <property type="entry name" value="Ribosomal_bS20_sf"/>
</dbReference>
<dbReference type="NCBIfam" id="TIGR00029">
    <property type="entry name" value="S20"/>
    <property type="match status" value="1"/>
</dbReference>
<dbReference type="GO" id="GO:0003735">
    <property type="term" value="F:structural constituent of ribosome"/>
    <property type="evidence" value="ECO:0007669"/>
    <property type="project" value="InterPro"/>
</dbReference>
<keyword evidence="4" id="KW-0694">RNA-binding</keyword>
<keyword evidence="5 9" id="KW-0689">Ribosomal protein</keyword>
<dbReference type="GO" id="GO:0006412">
    <property type="term" value="P:translation"/>
    <property type="evidence" value="ECO:0007669"/>
    <property type="project" value="InterPro"/>
</dbReference>
<accession>A0A5S3XZJ2</accession>
<organism evidence="9 10">
    <name type="scientific">Pseudoalteromonas ruthenica</name>
    <dbReference type="NCBI Taxonomy" id="151081"/>
    <lineage>
        <taxon>Bacteria</taxon>
        <taxon>Pseudomonadati</taxon>
        <taxon>Pseudomonadota</taxon>
        <taxon>Gammaproteobacteria</taxon>
        <taxon>Alteromonadales</taxon>
        <taxon>Pseudoalteromonadaceae</taxon>
        <taxon>Pseudoalteromonas</taxon>
    </lineage>
</organism>
<evidence type="ECO:0000256" key="8">
    <source>
        <dbReference type="ARBA" id="ARBA00035343"/>
    </source>
</evidence>
<keyword evidence="3" id="KW-0699">rRNA-binding</keyword>
<evidence type="ECO:0000256" key="5">
    <source>
        <dbReference type="ARBA" id="ARBA00022980"/>
    </source>
</evidence>